<dbReference type="Gene3D" id="3.90.1200.10">
    <property type="match status" value="1"/>
</dbReference>
<dbReference type="InterPro" id="IPR011009">
    <property type="entry name" value="Kinase-like_dom_sf"/>
</dbReference>
<comment type="caution">
    <text evidence="2">The sequence shown here is derived from an EMBL/GenBank/DDBJ whole genome shotgun (WGS) entry which is preliminary data.</text>
</comment>
<gene>
    <name evidence="2" type="ORF">BJ987_006051</name>
</gene>
<dbReference type="PANTHER" id="PTHR11012">
    <property type="entry name" value="PROTEIN KINASE-LIKE DOMAIN-CONTAINING"/>
    <property type="match status" value="1"/>
</dbReference>
<protein>
    <submittedName>
        <fullName evidence="2">Aminoglycoside phosphotransferase (APT) family kinase protein</fullName>
    </submittedName>
</protein>
<dbReference type="SMART" id="SM00587">
    <property type="entry name" value="CHK"/>
    <property type="match status" value="1"/>
</dbReference>
<evidence type="ECO:0000259" key="1">
    <source>
        <dbReference type="SMART" id="SM00587"/>
    </source>
</evidence>
<dbReference type="SUPFAM" id="SSF56112">
    <property type="entry name" value="Protein kinase-like (PK-like)"/>
    <property type="match status" value="1"/>
</dbReference>
<accession>A0ABS4QN66</accession>
<feature type="domain" description="CHK kinase-like" evidence="1">
    <location>
        <begin position="125"/>
        <end position="303"/>
    </location>
</feature>
<dbReference type="Pfam" id="PF01636">
    <property type="entry name" value="APH"/>
    <property type="match status" value="1"/>
</dbReference>
<dbReference type="EMBL" id="JAGGMR010000001">
    <property type="protein sequence ID" value="MBP2193150.1"/>
    <property type="molecule type" value="Genomic_DNA"/>
</dbReference>
<dbReference type="GO" id="GO:0016301">
    <property type="term" value="F:kinase activity"/>
    <property type="evidence" value="ECO:0007669"/>
    <property type="project" value="UniProtKB-KW"/>
</dbReference>
<keyword evidence="2" id="KW-0808">Transferase</keyword>
<evidence type="ECO:0000313" key="3">
    <source>
        <dbReference type="Proteomes" id="UP001519325"/>
    </source>
</evidence>
<dbReference type="InterPro" id="IPR002575">
    <property type="entry name" value="Aminoglycoside_PTrfase"/>
</dbReference>
<dbReference type="RefSeq" id="WP_245366194.1">
    <property type="nucleotide sequence ID" value="NZ_JAGGMR010000001.1"/>
</dbReference>
<dbReference type="Proteomes" id="UP001519325">
    <property type="component" value="Unassembled WGS sequence"/>
</dbReference>
<organism evidence="2 3">
    <name type="scientific">Nocardia goodfellowii</name>
    <dbReference type="NCBI Taxonomy" id="882446"/>
    <lineage>
        <taxon>Bacteria</taxon>
        <taxon>Bacillati</taxon>
        <taxon>Actinomycetota</taxon>
        <taxon>Actinomycetes</taxon>
        <taxon>Mycobacteriales</taxon>
        <taxon>Nocardiaceae</taxon>
        <taxon>Nocardia</taxon>
    </lineage>
</organism>
<keyword evidence="2" id="KW-0418">Kinase</keyword>
<evidence type="ECO:0000313" key="2">
    <source>
        <dbReference type="EMBL" id="MBP2193150.1"/>
    </source>
</evidence>
<dbReference type="InterPro" id="IPR015897">
    <property type="entry name" value="CHK_kinase-like"/>
</dbReference>
<dbReference type="Gene3D" id="3.30.200.20">
    <property type="entry name" value="Phosphorylase Kinase, domain 1"/>
    <property type="match status" value="1"/>
</dbReference>
<name>A0ABS4QN66_9NOCA</name>
<dbReference type="PANTHER" id="PTHR11012:SF30">
    <property type="entry name" value="PROTEIN KINASE-LIKE DOMAIN-CONTAINING"/>
    <property type="match status" value="1"/>
</dbReference>
<sequence>MPDLEGLSERMPGELPLPHGPAEITAPWLSRVLDMPIDHLTVTPFGTGQTGATYRVRFSSNRSAAGKTDTRVVKLSSQDESVRARVALGYRAEHAFYRDVAHTVAVPVPRVYHCAIDRDGADFVLVMADLAPAVQGDQLAGCDAVLARLAVEALAGLHGPRWCDPAWLEFPAATMPKAGADFARGLGELARAATATTLGCLGAKMTAEDRETLRAAADLVEPWLLAEPARFSLLHGDYRLDNLLVDTTDNTVTVVDWQTLSVGLPARDLAYFLATCLQPALRREHERRLVADYHAALRRRGVLDYSDNECWTDYRFGLLQVPLITTLGFAFSAETDRGDDMVLTMLSRGCRALRDHETFALVKGLANA</sequence>
<keyword evidence="3" id="KW-1185">Reference proteome</keyword>
<reference evidence="2 3" key="1">
    <citation type="submission" date="2021-03" db="EMBL/GenBank/DDBJ databases">
        <title>Sequencing the genomes of 1000 actinobacteria strains.</title>
        <authorList>
            <person name="Klenk H.-P."/>
        </authorList>
    </citation>
    <scope>NUCLEOTIDE SEQUENCE [LARGE SCALE GENOMIC DNA]</scope>
    <source>
        <strain evidence="2 3">DSM 45516</strain>
    </source>
</reference>
<proteinExistence type="predicted"/>